<sequence length="303" mass="34009">MLLLTASSPVAAQTGIEDYRPVFETVRAEDGRKLIAIRRFRRNGEEFLLTVEPQSLATQIRPLAWTVADGTPDTSKLDGTPYFSALTALTNPPYKIENTGLVHAMLPVDGVFLTVDLCPSHRAYEAHFFAELARVSAREGRPTPVAISISGYWALEHQSEWTALIEAERRRQIDITWVNHSYTHRYARGLPDAQNFLLMPNTDFEREVLKTEELLIARGLTPSVFFRFPGLVSDEYLVLKLRKLGLIPLGADAWLAKGRRAKPGSIVLVHGNGNEPLGIREVQPYLADTRVKWLPLREAITGR</sequence>
<dbReference type="GO" id="GO:0005975">
    <property type="term" value="P:carbohydrate metabolic process"/>
    <property type="evidence" value="ECO:0007669"/>
    <property type="project" value="InterPro"/>
</dbReference>
<organism evidence="1 2">
    <name type="scientific">Parvibaculum sedimenti</name>
    <dbReference type="NCBI Taxonomy" id="2608632"/>
    <lineage>
        <taxon>Bacteria</taxon>
        <taxon>Pseudomonadati</taxon>
        <taxon>Pseudomonadota</taxon>
        <taxon>Alphaproteobacteria</taxon>
        <taxon>Hyphomicrobiales</taxon>
        <taxon>Parvibaculaceae</taxon>
        <taxon>Parvibaculum</taxon>
    </lineage>
</organism>
<dbReference type="Gene3D" id="3.20.20.370">
    <property type="entry name" value="Glycoside hydrolase/deacetylase"/>
    <property type="match status" value="1"/>
</dbReference>
<comment type="caution">
    <text evidence="1">The sequence shown here is derived from an EMBL/GenBank/DDBJ whole genome shotgun (WGS) entry which is preliminary data.</text>
</comment>
<dbReference type="AlphaFoldDB" id="A0A6N6VH73"/>
<reference evidence="1 2" key="1">
    <citation type="submission" date="2019-09" db="EMBL/GenBank/DDBJ databases">
        <title>Parvibaculum sedimenti sp. nov., isolated from sediment.</title>
        <authorList>
            <person name="Wang Y."/>
        </authorList>
    </citation>
    <scope>NUCLEOTIDE SEQUENCE [LARGE SCALE GENOMIC DNA]</scope>
    <source>
        <strain evidence="1 2">HXT-9</strain>
    </source>
</reference>
<dbReference type="InterPro" id="IPR011330">
    <property type="entry name" value="Glyco_hydro/deAcase_b/a-brl"/>
</dbReference>
<dbReference type="EMBL" id="WESC01000009">
    <property type="protein sequence ID" value="KAB7739639.1"/>
    <property type="molecule type" value="Genomic_DNA"/>
</dbReference>
<protein>
    <submittedName>
        <fullName evidence="1">Polysaccharide deacetylase</fullName>
    </submittedName>
</protein>
<accession>A0A6N6VH73</accession>
<evidence type="ECO:0000313" key="2">
    <source>
        <dbReference type="Proteomes" id="UP000468901"/>
    </source>
</evidence>
<dbReference type="RefSeq" id="WP_152216448.1">
    <property type="nucleotide sequence ID" value="NZ_JBAQYD010000200.1"/>
</dbReference>
<dbReference type="SUPFAM" id="SSF88713">
    <property type="entry name" value="Glycoside hydrolase/deacetylase"/>
    <property type="match status" value="1"/>
</dbReference>
<dbReference type="Proteomes" id="UP000468901">
    <property type="component" value="Unassembled WGS sequence"/>
</dbReference>
<keyword evidence="2" id="KW-1185">Reference proteome</keyword>
<gene>
    <name evidence="1" type="ORF">F2P47_11205</name>
</gene>
<proteinExistence type="predicted"/>
<evidence type="ECO:0000313" key="1">
    <source>
        <dbReference type="EMBL" id="KAB7739639.1"/>
    </source>
</evidence>
<name>A0A6N6VH73_9HYPH</name>